<dbReference type="Gene3D" id="1.10.340.70">
    <property type="match status" value="1"/>
</dbReference>
<protein>
    <recommendedName>
        <fullName evidence="1">Integrase zinc-binding domain-containing protein</fullName>
    </recommendedName>
</protein>
<dbReference type="EMBL" id="JAIWYP010000003">
    <property type="protein sequence ID" value="KAH3856649.1"/>
    <property type="molecule type" value="Genomic_DNA"/>
</dbReference>
<gene>
    <name evidence="2" type="ORF">DPMN_099241</name>
</gene>
<organism evidence="2 3">
    <name type="scientific">Dreissena polymorpha</name>
    <name type="common">Zebra mussel</name>
    <name type="synonym">Mytilus polymorpha</name>
    <dbReference type="NCBI Taxonomy" id="45954"/>
    <lineage>
        <taxon>Eukaryota</taxon>
        <taxon>Metazoa</taxon>
        <taxon>Spiralia</taxon>
        <taxon>Lophotrochozoa</taxon>
        <taxon>Mollusca</taxon>
        <taxon>Bivalvia</taxon>
        <taxon>Autobranchia</taxon>
        <taxon>Heteroconchia</taxon>
        <taxon>Euheterodonta</taxon>
        <taxon>Imparidentia</taxon>
        <taxon>Neoheterodontei</taxon>
        <taxon>Myida</taxon>
        <taxon>Dreissenoidea</taxon>
        <taxon>Dreissenidae</taxon>
        <taxon>Dreissena</taxon>
    </lineage>
</organism>
<keyword evidence="3" id="KW-1185">Reference proteome</keyword>
<proteinExistence type="predicted"/>
<name>A0A9D4R6D9_DREPO</name>
<dbReference type="InterPro" id="IPR041588">
    <property type="entry name" value="Integrase_H2C2"/>
</dbReference>
<reference evidence="2" key="1">
    <citation type="journal article" date="2019" name="bioRxiv">
        <title>The Genome of the Zebra Mussel, Dreissena polymorpha: A Resource for Invasive Species Research.</title>
        <authorList>
            <person name="McCartney M.A."/>
            <person name="Auch B."/>
            <person name="Kono T."/>
            <person name="Mallez S."/>
            <person name="Zhang Y."/>
            <person name="Obille A."/>
            <person name="Becker A."/>
            <person name="Abrahante J.E."/>
            <person name="Garbe J."/>
            <person name="Badalamenti J.P."/>
            <person name="Herman A."/>
            <person name="Mangelson H."/>
            <person name="Liachko I."/>
            <person name="Sullivan S."/>
            <person name="Sone E.D."/>
            <person name="Koren S."/>
            <person name="Silverstein K.A.T."/>
            <person name="Beckman K.B."/>
            <person name="Gohl D.M."/>
        </authorList>
    </citation>
    <scope>NUCLEOTIDE SEQUENCE</scope>
    <source>
        <strain evidence="2">Duluth1</strain>
        <tissue evidence="2">Whole animal</tissue>
    </source>
</reference>
<evidence type="ECO:0000313" key="3">
    <source>
        <dbReference type="Proteomes" id="UP000828390"/>
    </source>
</evidence>
<reference evidence="2" key="2">
    <citation type="submission" date="2020-11" db="EMBL/GenBank/DDBJ databases">
        <authorList>
            <person name="McCartney M.A."/>
            <person name="Auch B."/>
            <person name="Kono T."/>
            <person name="Mallez S."/>
            <person name="Becker A."/>
            <person name="Gohl D.M."/>
            <person name="Silverstein K.A.T."/>
            <person name="Koren S."/>
            <person name="Bechman K.B."/>
            <person name="Herman A."/>
            <person name="Abrahante J.E."/>
            <person name="Garbe J."/>
        </authorList>
    </citation>
    <scope>NUCLEOTIDE SEQUENCE</scope>
    <source>
        <strain evidence="2">Duluth1</strain>
        <tissue evidence="2">Whole animal</tissue>
    </source>
</reference>
<dbReference type="Pfam" id="PF17921">
    <property type="entry name" value="Integrase_H2C2"/>
    <property type="match status" value="1"/>
</dbReference>
<dbReference type="AlphaFoldDB" id="A0A9D4R6D9"/>
<evidence type="ECO:0000259" key="1">
    <source>
        <dbReference type="Pfam" id="PF17921"/>
    </source>
</evidence>
<accession>A0A9D4R6D9</accession>
<evidence type="ECO:0000313" key="2">
    <source>
        <dbReference type="EMBL" id="KAH3856649.1"/>
    </source>
</evidence>
<feature type="domain" description="Integrase zinc-binding" evidence="1">
    <location>
        <begin position="26"/>
        <end position="69"/>
    </location>
</feature>
<sequence length="70" mass="7962">MIVCDGILYHTNISYLGDVVLLLVDPLKLRSDIFDGLHRQRYSGHLGRDRTVESIKRLFHLPGLSSDVAR</sequence>
<comment type="caution">
    <text evidence="2">The sequence shown here is derived from an EMBL/GenBank/DDBJ whole genome shotgun (WGS) entry which is preliminary data.</text>
</comment>
<dbReference type="Proteomes" id="UP000828390">
    <property type="component" value="Unassembled WGS sequence"/>
</dbReference>